<dbReference type="Proteomes" id="UP000235589">
    <property type="component" value="Chromosome"/>
</dbReference>
<sequence length="187" mass="19912">MKFVKRLLVITAACAMILSLASCGNGDSNKATDTMKQTEPTSASDSAVTNEPSASDEIGNNVDDVKKQAEAIEESRESLRALIGKASTLSSEEDIAAWGKEFSDIKNDLEEKTKTLSDTIANAPEEYQESYGKISDAATAAYDAMAGFESAVTSAVSGDVSEFKSKVSDFLGKMGDADKLWDNAEVR</sequence>
<keyword evidence="4" id="KW-1185">Reference proteome</keyword>
<feature type="signal peptide" evidence="2">
    <location>
        <begin position="1"/>
        <end position="21"/>
    </location>
</feature>
<evidence type="ECO:0000256" key="1">
    <source>
        <dbReference type="SAM" id="MobiDB-lite"/>
    </source>
</evidence>
<feature type="compositionally biased region" description="Polar residues" evidence="1">
    <location>
        <begin position="27"/>
        <end position="53"/>
    </location>
</feature>
<keyword evidence="2" id="KW-0732">Signal</keyword>
<dbReference type="InterPro" id="IPR036708">
    <property type="entry name" value="BipD-like_sf"/>
</dbReference>
<reference evidence="3 4" key="1">
    <citation type="submission" date="2017-04" db="EMBL/GenBank/DDBJ databases">
        <title>Monoglobus pectinilyticus 14 draft genome.</title>
        <authorList>
            <person name="Kim C."/>
            <person name="Rosendale D.I."/>
            <person name="Kelly W.J."/>
            <person name="Tannock G.W."/>
            <person name="Patchett M.L."/>
            <person name="Jordens J.Z."/>
        </authorList>
    </citation>
    <scope>NUCLEOTIDE SEQUENCE [LARGE SCALE GENOMIC DNA]</scope>
    <source>
        <strain evidence="3 4">14</strain>
    </source>
</reference>
<gene>
    <name evidence="3" type="ORF">B9O19_01584</name>
</gene>
<proteinExistence type="predicted"/>
<dbReference type="KEGG" id="mpec:B9O19_01584"/>
<evidence type="ECO:0000313" key="3">
    <source>
        <dbReference type="EMBL" id="AUO19742.1"/>
    </source>
</evidence>
<name>A0A2K9P3B3_9FIRM</name>
<evidence type="ECO:0008006" key="5">
    <source>
        <dbReference type="Google" id="ProtNLM"/>
    </source>
</evidence>
<dbReference type="PROSITE" id="PS51257">
    <property type="entry name" value="PROKAR_LIPOPROTEIN"/>
    <property type="match status" value="1"/>
</dbReference>
<dbReference type="EMBL" id="CP020991">
    <property type="protein sequence ID" value="AUO19742.1"/>
    <property type="molecule type" value="Genomic_DNA"/>
</dbReference>
<protein>
    <recommendedName>
        <fullName evidence="5">Lipoprotein</fullName>
    </recommendedName>
</protein>
<dbReference type="RefSeq" id="WP_102365921.1">
    <property type="nucleotide sequence ID" value="NZ_CP020991.1"/>
</dbReference>
<feature type="chain" id="PRO_5038923933" description="Lipoprotein" evidence="2">
    <location>
        <begin position="22"/>
        <end position="187"/>
    </location>
</feature>
<dbReference type="AlphaFoldDB" id="A0A2K9P3B3"/>
<organism evidence="3 4">
    <name type="scientific">Monoglobus pectinilyticus</name>
    <dbReference type="NCBI Taxonomy" id="1981510"/>
    <lineage>
        <taxon>Bacteria</taxon>
        <taxon>Bacillati</taxon>
        <taxon>Bacillota</taxon>
        <taxon>Clostridia</taxon>
        <taxon>Monoglobales</taxon>
        <taxon>Monoglobaceae</taxon>
        <taxon>Monoglobus</taxon>
    </lineage>
</organism>
<accession>A0A2K9P3B3</accession>
<evidence type="ECO:0000313" key="4">
    <source>
        <dbReference type="Proteomes" id="UP000235589"/>
    </source>
</evidence>
<feature type="region of interest" description="Disordered" evidence="1">
    <location>
        <begin position="27"/>
        <end position="63"/>
    </location>
</feature>
<evidence type="ECO:0000256" key="2">
    <source>
        <dbReference type="SAM" id="SignalP"/>
    </source>
</evidence>
<dbReference type="SUPFAM" id="SSF140693">
    <property type="entry name" value="IpaD-like"/>
    <property type="match status" value="1"/>
</dbReference>
<dbReference type="GeneID" id="98062976"/>